<organism evidence="1 2">
    <name type="scientific">Syntrophomonas wolfei subsp. wolfei (strain DSM 2245B / Goettingen)</name>
    <dbReference type="NCBI Taxonomy" id="335541"/>
    <lineage>
        <taxon>Bacteria</taxon>
        <taxon>Bacillati</taxon>
        <taxon>Bacillota</taxon>
        <taxon>Clostridia</taxon>
        <taxon>Eubacteriales</taxon>
        <taxon>Syntrophomonadaceae</taxon>
        <taxon>Syntrophomonas</taxon>
    </lineage>
</organism>
<keyword evidence="2" id="KW-1185">Reference proteome</keyword>
<dbReference type="eggNOG" id="COG2442">
    <property type="taxonomic scope" value="Bacteria"/>
</dbReference>
<gene>
    <name evidence="1" type="ordered locus">Swol_2505</name>
</gene>
<accession>Q0AU10</accession>
<evidence type="ECO:0000313" key="2">
    <source>
        <dbReference type="Proteomes" id="UP000001968"/>
    </source>
</evidence>
<proteinExistence type="predicted"/>
<dbReference type="PANTHER" id="PTHR34849:SF3">
    <property type="entry name" value="SSR2962 PROTEIN"/>
    <property type="match status" value="1"/>
</dbReference>
<evidence type="ECO:0008006" key="3">
    <source>
        <dbReference type="Google" id="ProtNLM"/>
    </source>
</evidence>
<protein>
    <recommendedName>
        <fullName evidence="3">DUF433 domain-containing protein</fullName>
    </recommendedName>
</protein>
<dbReference type="STRING" id="335541.Swol_2505"/>
<dbReference type="AlphaFoldDB" id="Q0AU10"/>
<reference evidence="2" key="1">
    <citation type="journal article" date="2010" name="Environ. Microbiol.">
        <title>The genome of Syntrophomonas wolfei: new insights into syntrophic metabolism and biohydrogen production.</title>
        <authorList>
            <person name="Sieber J.R."/>
            <person name="Sims D.R."/>
            <person name="Han C."/>
            <person name="Kim E."/>
            <person name="Lykidis A."/>
            <person name="Lapidus A.L."/>
            <person name="McDonnald E."/>
            <person name="Rohlin L."/>
            <person name="Culley D.E."/>
            <person name="Gunsalus R."/>
            <person name="McInerney M.J."/>
        </authorList>
    </citation>
    <scope>NUCLEOTIDE SEQUENCE [LARGE SCALE GENOMIC DNA]</scope>
    <source>
        <strain evidence="2">DSM 2245B / Goettingen</strain>
    </source>
</reference>
<dbReference type="InterPro" id="IPR009057">
    <property type="entry name" value="Homeodomain-like_sf"/>
</dbReference>
<sequence length="72" mass="8113">MLGYNRITFDQSIMGGQACIRGMRITVSLLVGLVARGKSFTDIIQEYPDLEVEDIQQALEYAAWLAREQVYG</sequence>
<dbReference type="Proteomes" id="UP000001968">
    <property type="component" value="Chromosome"/>
</dbReference>
<dbReference type="Pfam" id="PF04255">
    <property type="entry name" value="DUF433"/>
    <property type="match status" value="1"/>
</dbReference>
<dbReference type="RefSeq" id="WP_011641875.1">
    <property type="nucleotide sequence ID" value="NC_008346.1"/>
</dbReference>
<dbReference type="PANTHER" id="PTHR34849">
    <property type="entry name" value="SSL5025 PROTEIN"/>
    <property type="match status" value="1"/>
</dbReference>
<dbReference type="InterPro" id="IPR036388">
    <property type="entry name" value="WH-like_DNA-bd_sf"/>
</dbReference>
<dbReference type="SUPFAM" id="SSF46689">
    <property type="entry name" value="Homeodomain-like"/>
    <property type="match status" value="1"/>
</dbReference>
<dbReference type="KEGG" id="swo:Swol_2505"/>
<evidence type="ECO:0000313" key="1">
    <source>
        <dbReference type="EMBL" id="ABI69794.1"/>
    </source>
</evidence>
<dbReference type="Gene3D" id="1.10.10.10">
    <property type="entry name" value="Winged helix-like DNA-binding domain superfamily/Winged helix DNA-binding domain"/>
    <property type="match status" value="1"/>
</dbReference>
<dbReference type="InterPro" id="IPR007367">
    <property type="entry name" value="DUF433"/>
</dbReference>
<name>Q0AU10_SYNWW</name>
<dbReference type="HOGENOM" id="CLU_126005_2_0_9"/>
<dbReference type="EMBL" id="CP000448">
    <property type="protein sequence ID" value="ABI69794.1"/>
    <property type="molecule type" value="Genomic_DNA"/>
</dbReference>